<reference evidence="8" key="1">
    <citation type="submission" date="2016-04" db="UniProtKB">
        <authorList>
            <consortium name="WormBaseParasite"/>
        </authorList>
    </citation>
    <scope>IDENTIFICATION</scope>
</reference>
<evidence type="ECO:0000256" key="1">
    <source>
        <dbReference type="ARBA" id="ARBA00005964"/>
    </source>
</evidence>
<accession>A0A158PN20</accession>
<proteinExistence type="inferred from homology"/>
<feature type="domain" description="Carboxylesterase type B" evidence="5">
    <location>
        <begin position="1"/>
        <end position="139"/>
    </location>
</feature>
<dbReference type="InterPro" id="IPR050309">
    <property type="entry name" value="Type-B_Carboxylest/Lipase"/>
</dbReference>
<keyword evidence="3 4" id="KW-0378">Hydrolase</keyword>
<dbReference type="InterPro" id="IPR019826">
    <property type="entry name" value="Carboxylesterase_B_AS"/>
</dbReference>
<evidence type="ECO:0000256" key="4">
    <source>
        <dbReference type="RuleBase" id="RU361235"/>
    </source>
</evidence>
<dbReference type="Gene3D" id="3.40.50.1820">
    <property type="entry name" value="alpha/beta hydrolase"/>
    <property type="match status" value="1"/>
</dbReference>
<dbReference type="AlphaFoldDB" id="A0A158PN20"/>
<dbReference type="SUPFAM" id="SSF53474">
    <property type="entry name" value="alpha/beta-Hydrolases"/>
    <property type="match status" value="1"/>
</dbReference>
<evidence type="ECO:0000313" key="8">
    <source>
        <dbReference type="WBParaSite" id="ASIM_0001084201-mRNA-1"/>
    </source>
</evidence>
<sequence>MLYIHAGHLRSGSASECGVNGIVRNLVSRGVVVVIIQYRLGTLGFFTTMDEEFPPNLGMLDQVEAIKFVHKHINKFGGDPKQLTLFGESAGAASISAHTYSPMTKELFHKAILQSGSIYLSLDGVFGMSRNSHAIAKSVCNIDLPTKGKLNKTTQRLTKKCFVVKIICQCLSESFIKTTSFCSKLKKCMMEADATKFLLFERASFSYFLSQKNCQHQDELISQVISLTVDP</sequence>
<keyword evidence="7" id="KW-1185">Reference proteome</keyword>
<name>A0A158PN20_ANISI</name>
<dbReference type="PROSITE" id="PS00122">
    <property type="entry name" value="CARBOXYLESTERASE_B_1"/>
    <property type="match status" value="1"/>
</dbReference>
<evidence type="ECO:0000256" key="3">
    <source>
        <dbReference type="ARBA" id="ARBA00022801"/>
    </source>
</evidence>
<evidence type="ECO:0000259" key="5">
    <source>
        <dbReference type="Pfam" id="PF00135"/>
    </source>
</evidence>
<dbReference type="InterPro" id="IPR002018">
    <property type="entry name" value="CarbesteraseB"/>
</dbReference>
<evidence type="ECO:0000313" key="6">
    <source>
        <dbReference type="EMBL" id="VDK42910.1"/>
    </source>
</evidence>
<dbReference type="WBParaSite" id="ASIM_0001084201-mRNA-1">
    <property type="protein sequence ID" value="ASIM_0001084201-mRNA-1"/>
    <property type="gene ID" value="ASIM_0001084201"/>
</dbReference>
<protein>
    <recommendedName>
        <fullName evidence="4">Carboxylic ester hydrolase</fullName>
        <ecNumber evidence="4">3.1.1.-</ecNumber>
    </recommendedName>
</protein>
<gene>
    <name evidence="6" type="ORF">ASIM_LOCUS10400</name>
</gene>
<evidence type="ECO:0000256" key="2">
    <source>
        <dbReference type="ARBA" id="ARBA00022487"/>
    </source>
</evidence>
<dbReference type="EC" id="3.1.1.-" evidence="4"/>
<dbReference type="PANTHER" id="PTHR11559">
    <property type="entry name" value="CARBOXYLESTERASE"/>
    <property type="match status" value="1"/>
</dbReference>
<comment type="similarity">
    <text evidence="1 4">Belongs to the type-B carboxylesterase/lipase family.</text>
</comment>
<dbReference type="EMBL" id="UYRR01030997">
    <property type="protein sequence ID" value="VDK42910.1"/>
    <property type="molecule type" value="Genomic_DNA"/>
</dbReference>
<dbReference type="GO" id="GO:0052689">
    <property type="term" value="F:carboxylic ester hydrolase activity"/>
    <property type="evidence" value="ECO:0007669"/>
    <property type="project" value="UniProtKB-KW"/>
</dbReference>
<keyword evidence="2" id="KW-0719">Serine esterase</keyword>
<dbReference type="InterPro" id="IPR029058">
    <property type="entry name" value="AB_hydrolase_fold"/>
</dbReference>
<dbReference type="Pfam" id="PF00135">
    <property type="entry name" value="COesterase"/>
    <property type="match status" value="1"/>
</dbReference>
<dbReference type="OrthoDB" id="5986892at2759"/>
<dbReference type="Proteomes" id="UP000267096">
    <property type="component" value="Unassembled WGS sequence"/>
</dbReference>
<organism evidence="8">
    <name type="scientific">Anisakis simplex</name>
    <name type="common">Herring worm</name>
    <dbReference type="NCBI Taxonomy" id="6269"/>
    <lineage>
        <taxon>Eukaryota</taxon>
        <taxon>Metazoa</taxon>
        <taxon>Ecdysozoa</taxon>
        <taxon>Nematoda</taxon>
        <taxon>Chromadorea</taxon>
        <taxon>Rhabditida</taxon>
        <taxon>Spirurina</taxon>
        <taxon>Ascaridomorpha</taxon>
        <taxon>Ascaridoidea</taxon>
        <taxon>Anisakidae</taxon>
        <taxon>Anisakis</taxon>
        <taxon>Anisakis simplex complex</taxon>
    </lineage>
</organism>
<evidence type="ECO:0000313" key="7">
    <source>
        <dbReference type="Proteomes" id="UP000267096"/>
    </source>
</evidence>
<reference evidence="6 7" key="2">
    <citation type="submission" date="2018-11" db="EMBL/GenBank/DDBJ databases">
        <authorList>
            <consortium name="Pathogen Informatics"/>
        </authorList>
    </citation>
    <scope>NUCLEOTIDE SEQUENCE [LARGE SCALE GENOMIC DNA]</scope>
</reference>